<keyword evidence="3" id="KW-1185">Reference proteome</keyword>
<dbReference type="RefSeq" id="WP_015393060.1">
    <property type="nucleotide sequence ID" value="NC_020291.1"/>
</dbReference>
<dbReference type="Pfam" id="PF13556">
    <property type="entry name" value="HTH_30"/>
    <property type="match status" value="1"/>
</dbReference>
<dbReference type="InterPro" id="IPR025736">
    <property type="entry name" value="PucR_C-HTH_dom"/>
</dbReference>
<dbReference type="OrthoDB" id="1969285at2"/>
<feature type="domain" description="PucR C-terminal helix-turn-helix" evidence="1">
    <location>
        <begin position="349"/>
        <end position="406"/>
    </location>
</feature>
<dbReference type="Proteomes" id="UP000011728">
    <property type="component" value="Chromosome"/>
</dbReference>
<dbReference type="KEGG" id="csr:Cspa_c29800"/>
<organism evidence="2 3">
    <name type="scientific">Clostridium saccharoperbutylacetonicum N1-4(HMT)</name>
    <dbReference type="NCBI Taxonomy" id="931276"/>
    <lineage>
        <taxon>Bacteria</taxon>
        <taxon>Bacillati</taxon>
        <taxon>Bacillota</taxon>
        <taxon>Clostridia</taxon>
        <taxon>Eubacteriales</taxon>
        <taxon>Clostridiaceae</taxon>
        <taxon>Clostridium</taxon>
    </lineage>
</organism>
<dbReference type="PATRIC" id="fig|931276.5.peg.2995"/>
<sequence length="415" mass="49209">MNEKNDLTKKKLDLYDTLFSQDTIDEILNQAESFLQNPIFLLDTSYRIITRSKYAEAENSSIETYNGENYLIFDTINLMQKSKCIDTIYNTSNSFFHYSEQNLIFCSVKINNITIGYIGVLESIRKLKESDLEYTDILSKVLSIQIQKENLFISNSGLAEEYYLVDLLENKIDNLEYFKKRLQFSKFNLEENLLMLSIPFKQKYNDFRHNFGLQQLINQLKNILGNSIAAYYKDMIIILVSNSNEYVITAEDSLLEFLKLNNLKCGISFVFKNLKFIKDFFYQTIYTLKLSSSMKSSKHIYYFDDYVEYYMFYMASNSNNDLYKISLENLIHPFLRKLIDFDKENKSDLYETLKTYIENNRNANETSHKLNIHRSTFFYRLNKIQNLFDISFDSTNKLLKLELSFKLLTYNQLIN</sequence>
<evidence type="ECO:0000313" key="3">
    <source>
        <dbReference type="Proteomes" id="UP000011728"/>
    </source>
</evidence>
<dbReference type="PANTHER" id="PTHR33744">
    <property type="entry name" value="CARBOHYDRATE DIACID REGULATOR"/>
    <property type="match status" value="1"/>
</dbReference>
<evidence type="ECO:0000313" key="2">
    <source>
        <dbReference type="EMBL" id="AGF56741.1"/>
    </source>
</evidence>
<dbReference type="STRING" id="36745.CLSAP_27160"/>
<proteinExistence type="predicted"/>
<dbReference type="eggNOG" id="COG2508">
    <property type="taxonomic scope" value="Bacteria"/>
</dbReference>
<dbReference type="HOGENOM" id="CLU_035898_2_0_9"/>
<gene>
    <name evidence="2" type="ORF">Cspa_c29800</name>
</gene>
<name>M1MPV3_9CLOT</name>
<dbReference type="InterPro" id="IPR051448">
    <property type="entry name" value="CdaR-like_regulators"/>
</dbReference>
<protein>
    <submittedName>
        <fullName evidence="2">Sugar diacid utilization regulator</fullName>
    </submittedName>
</protein>
<dbReference type="AlphaFoldDB" id="M1MPV3"/>
<dbReference type="EMBL" id="CP004121">
    <property type="protein sequence ID" value="AGF56741.1"/>
    <property type="molecule type" value="Genomic_DNA"/>
</dbReference>
<dbReference type="Gene3D" id="1.10.10.2840">
    <property type="entry name" value="PucR C-terminal helix-turn-helix domain"/>
    <property type="match status" value="1"/>
</dbReference>
<accession>M1MPV3</accession>
<dbReference type="InterPro" id="IPR042070">
    <property type="entry name" value="PucR_C-HTH_sf"/>
</dbReference>
<reference evidence="2 3" key="1">
    <citation type="submission" date="2013-02" db="EMBL/GenBank/DDBJ databases">
        <title>Genome sequence of Clostridium saccharoperbutylacetonicum N1-4(HMT).</title>
        <authorList>
            <person name="Poehlein A."/>
            <person name="Daniel R."/>
        </authorList>
    </citation>
    <scope>NUCLEOTIDE SEQUENCE [LARGE SCALE GENOMIC DNA]</scope>
    <source>
        <strain evidence="3">N1-4(HMT)</strain>
    </source>
</reference>
<evidence type="ECO:0000259" key="1">
    <source>
        <dbReference type="Pfam" id="PF13556"/>
    </source>
</evidence>